<dbReference type="PANTHER" id="PTHR32196">
    <property type="entry name" value="ABC TRANSPORTER PERMEASE PROTEIN YPHD-RELATED-RELATED"/>
    <property type="match status" value="1"/>
</dbReference>
<feature type="non-terminal residue" evidence="4">
    <location>
        <position position="1"/>
    </location>
</feature>
<evidence type="ECO:0000256" key="2">
    <source>
        <dbReference type="ARBA" id="ARBA00022519"/>
    </source>
</evidence>
<evidence type="ECO:0000313" key="5">
    <source>
        <dbReference type="Proteomes" id="UP000476281"/>
    </source>
</evidence>
<accession>A0A6L3XQK3</accession>
<organism evidence="4 5">
    <name type="scientific">Enterobacter hormaechei</name>
    <dbReference type="NCBI Taxonomy" id="158836"/>
    <lineage>
        <taxon>Bacteria</taxon>
        <taxon>Pseudomonadati</taxon>
        <taxon>Pseudomonadota</taxon>
        <taxon>Gammaproteobacteria</taxon>
        <taxon>Enterobacterales</taxon>
        <taxon>Enterobacteriaceae</taxon>
        <taxon>Enterobacter</taxon>
        <taxon>Enterobacter cloacae complex</taxon>
    </lineage>
</organism>
<evidence type="ECO:0000256" key="3">
    <source>
        <dbReference type="SAM" id="Phobius"/>
    </source>
</evidence>
<keyword evidence="2" id="KW-1003">Cell membrane</keyword>
<dbReference type="GO" id="GO:0005886">
    <property type="term" value="C:plasma membrane"/>
    <property type="evidence" value="ECO:0007669"/>
    <property type="project" value="TreeGrafter"/>
</dbReference>
<gene>
    <name evidence="4" type="ORF">F9C29_25885</name>
</gene>
<evidence type="ECO:0000313" key="4">
    <source>
        <dbReference type="EMBL" id="KAB2499022.1"/>
    </source>
</evidence>
<sequence>GGGYLMDAVAAAWIGFSLAGSGKPNALGTLVGAVILGVLSNGLVMLSVPYYAMDIIKGLVLAMALAITYIQKR</sequence>
<proteinExistence type="predicted"/>
<dbReference type="AlphaFoldDB" id="A0A6L3XQK3"/>
<comment type="caution">
    <text evidence="4">The sequence shown here is derived from an EMBL/GenBank/DDBJ whole genome shotgun (WGS) entry which is preliminary data.</text>
</comment>
<dbReference type="Proteomes" id="UP000476281">
    <property type="component" value="Unassembled WGS sequence"/>
</dbReference>
<name>A0A6L3XQK3_9ENTR</name>
<keyword evidence="2" id="KW-0997">Cell inner membrane</keyword>
<keyword evidence="3" id="KW-0472">Membrane</keyword>
<reference evidence="4 5" key="1">
    <citation type="submission" date="2019-09" db="EMBL/GenBank/DDBJ databases">
        <title>Reversal of blaTEM antimicrobial resistance by CRISPR-Cas9 in clinical E. coli and other Enterobacteriaceae strains.</title>
        <authorList>
            <person name="Tagliaferri T."/>
            <person name="Guimaraes N."/>
            <person name="Pereira M."/>
            <person name="Felicori L."/>
            <person name="Horz H.-P."/>
            <person name="Santos S."/>
            <person name="Mendes T."/>
        </authorList>
    </citation>
    <scope>NUCLEOTIDE SEQUENCE [LARGE SCALE GENOMIC DNA]</scope>
    <source>
        <strain evidence="4 5">E2_blaTEM_MG</strain>
    </source>
</reference>
<protein>
    <submittedName>
        <fullName evidence="4">ABC transporter permease</fullName>
    </submittedName>
</protein>
<keyword evidence="3" id="KW-1133">Transmembrane helix</keyword>
<keyword evidence="3" id="KW-0812">Transmembrane</keyword>
<dbReference type="PANTHER" id="PTHR32196:SF21">
    <property type="entry name" value="ABC TRANSPORTER PERMEASE PROTEIN YPHD-RELATED"/>
    <property type="match status" value="1"/>
</dbReference>
<evidence type="ECO:0000256" key="1">
    <source>
        <dbReference type="ARBA" id="ARBA00022448"/>
    </source>
</evidence>
<dbReference type="EMBL" id="WBSZ01001385">
    <property type="protein sequence ID" value="KAB2499022.1"/>
    <property type="molecule type" value="Genomic_DNA"/>
</dbReference>
<feature type="transmembrane region" description="Helical" evidence="3">
    <location>
        <begin position="26"/>
        <end position="44"/>
    </location>
</feature>
<keyword evidence="1" id="KW-0813">Transport</keyword>